<protein>
    <submittedName>
        <fullName evidence="3">Uncharacterized protein</fullName>
    </submittedName>
</protein>
<gene>
    <name evidence="3" type="ORF">ILUMI_26024</name>
</gene>
<sequence length="248" mass="28161">MPYNLKSETDVKEYITNLGIEYRFGCYSEKNPEVCHLLGDYLEAIDKDFQKAARVYQTNCDDYKYPKSCYKYGAYSLLGKGVKKQDYKEAYKYFEKGCNLNNPESCLHQGLLLVSNNSSNGISPNILKGMSLLEKACTEKNANACYYISGMYISGVRKPNVKTKANEEVGEDSYEVKKDMKQAYKYTLEGCNLGNIYSCANLSQMYARGDGVEKNQELAEKYKKIALEMQEEMTSQKTLTFGQGLENS</sequence>
<dbReference type="Gene3D" id="1.25.40.10">
    <property type="entry name" value="Tetratricopeptide repeat domain"/>
    <property type="match status" value="1"/>
</dbReference>
<dbReference type="AlphaFoldDB" id="A0A8K0C7D3"/>
<reference evidence="3" key="1">
    <citation type="submission" date="2019-08" db="EMBL/GenBank/DDBJ databases">
        <title>The genome of the North American firefly Photinus pyralis.</title>
        <authorList>
            <consortium name="Photinus pyralis genome working group"/>
            <person name="Fallon T.R."/>
            <person name="Sander Lower S.E."/>
            <person name="Weng J.-K."/>
        </authorList>
    </citation>
    <scope>NUCLEOTIDE SEQUENCE</scope>
    <source>
        <strain evidence="3">TRF0915ILg1</strain>
        <tissue evidence="3">Whole body</tissue>
    </source>
</reference>
<evidence type="ECO:0000256" key="2">
    <source>
        <dbReference type="ARBA" id="ARBA00022737"/>
    </source>
</evidence>
<evidence type="ECO:0000313" key="4">
    <source>
        <dbReference type="Proteomes" id="UP000801492"/>
    </source>
</evidence>
<dbReference type="EMBL" id="VTPC01091016">
    <property type="protein sequence ID" value="KAF2880161.1"/>
    <property type="molecule type" value="Genomic_DNA"/>
</dbReference>
<dbReference type="InterPro" id="IPR006597">
    <property type="entry name" value="Sel1-like"/>
</dbReference>
<evidence type="ECO:0000313" key="3">
    <source>
        <dbReference type="EMBL" id="KAF2880161.1"/>
    </source>
</evidence>
<comment type="caution">
    <text evidence="3">The sequence shown here is derived from an EMBL/GenBank/DDBJ whole genome shotgun (WGS) entry which is preliminary data.</text>
</comment>
<dbReference type="OrthoDB" id="272077at2759"/>
<dbReference type="PANTHER" id="PTHR13891">
    <property type="entry name" value="CYTOCHROME C OXIDASE ASSEMBLY FACTOR 7"/>
    <property type="match status" value="1"/>
</dbReference>
<evidence type="ECO:0000256" key="1">
    <source>
        <dbReference type="ARBA" id="ARBA00008486"/>
    </source>
</evidence>
<dbReference type="SUPFAM" id="SSF81901">
    <property type="entry name" value="HCP-like"/>
    <property type="match status" value="1"/>
</dbReference>
<dbReference type="GO" id="GO:0005758">
    <property type="term" value="C:mitochondrial intermembrane space"/>
    <property type="evidence" value="ECO:0007669"/>
    <property type="project" value="TreeGrafter"/>
</dbReference>
<keyword evidence="2" id="KW-0677">Repeat</keyword>
<dbReference type="PANTHER" id="PTHR13891:SF1">
    <property type="entry name" value="CYTOCHROME C OXIDASE ASSEMBLY FACTOR 7"/>
    <property type="match status" value="1"/>
</dbReference>
<dbReference type="InterPro" id="IPR011990">
    <property type="entry name" value="TPR-like_helical_dom_sf"/>
</dbReference>
<proteinExistence type="inferred from homology"/>
<keyword evidence="4" id="KW-1185">Reference proteome</keyword>
<dbReference type="Proteomes" id="UP000801492">
    <property type="component" value="Unassembled WGS sequence"/>
</dbReference>
<name>A0A8K0C7D3_IGNLU</name>
<dbReference type="SMART" id="SM00671">
    <property type="entry name" value="SEL1"/>
    <property type="match status" value="4"/>
</dbReference>
<dbReference type="InterPro" id="IPR040239">
    <property type="entry name" value="HcpB-like"/>
</dbReference>
<dbReference type="Pfam" id="PF08238">
    <property type="entry name" value="Sel1"/>
    <property type="match status" value="4"/>
</dbReference>
<organism evidence="3 4">
    <name type="scientific">Ignelater luminosus</name>
    <name type="common">Cucubano</name>
    <name type="synonym">Pyrophorus luminosus</name>
    <dbReference type="NCBI Taxonomy" id="2038154"/>
    <lineage>
        <taxon>Eukaryota</taxon>
        <taxon>Metazoa</taxon>
        <taxon>Ecdysozoa</taxon>
        <taxon>Arthropoda</taxon>
        <taxon>Hexapoda</taxon>
        <taxon>Insecta</taxon>
        <taxon>Pterygota</taxon>
        <taxon>Neoptera</taxon>
        <taxon>Endopterygota</taxon>
        <taxon>Coleoptera</taxon>
        <taxon>Polyphaga</taxon>
        <taxon>Elateriformia</taxon>
        <taxon>Elateroidea</taxon>
        <taxon>Elateridae</taxon>
        <taxon>Agrypninae</taxon>
        <taxon>Pyrophorini</taxon>
        <taxon>Ignelater</taxon>
    </lineage>
</organism>
<accession>A0A8K0C7D3</accession>
<comment type="similarity">
    <text evidence="1">Belongs to the hcp beta-lactamase family.</text>
</comment>